<dbReference type="EMBL" id="JABFUD020000006">
    <property type="protein sequence ID" value="KAI5078342.1"/>
    <property type="molecule type" value="Genomic_DNA"/>
</dbReference>
<dbReference type="Proteomes" id="UP000886520">
    <property type="component" value="Chromosome 6"/>
</dbReference>
<gene>
    <name evidence="11" type="ORF">GOP47_0006013</name>
</gene>
<dbReference type="GO" id="GO:0016413">
    <property type="term" value="F:O-acetyltransferase activity"/>
    <property type="evidence" value="ECO:0007669"/>
    <property type="project" value="InterPro"/>
</dbReference>
<keyword evidence="4" id="KW-0735">Signal-anchor</keyword>
<organism evidence="11 12">
    <name type="scientific">Adiantum capillus-veneris</name>
    <name type="common">Maidenhair fern</name>
    <dbReference type="NCBI Taxonomy" id="13818"/>
    <lineage>
        <taxon>Eukaryota</taxon>
        <taxon>Viridiplantae</taxon>
        <taxon>Streptophyta</taxon>
        <taxon>Embryophyta</taxon>
        <taxon>Tracheophyta</taxon>
        <taxon>Polypodiopsida</taxon>
        <taxon>Polypodiidae</taxon>
        <taxon>Polypodiales</taxon>
        <taxon>Pteridineae</taxon>
        <taxon>Pteridaceae</taxon>
        <taxon>Vittarioideae</taxon>
        <taxon>Adiantum</taxon>
    </lineage>
</organism>
<name>A0A9D4V3L7_ADICA</name>
<keyword evidence="6 8" id="KW-0472">Membrane</keyword>
<keyword evidence="3 8" id="KW-0812">Transmembrane</keyword>
<evidence type="ECO:0000256" key="7">
    <source>
        <dbReference type="SAM" id="MobiDB-lite"/>
    </source>
</evidence>
<keyword evidence="12" id="KW-1185">Reference proteome</keyword>
<feature type="domain" description="Trichome birefringence-like C-terminal" evidence="9">
    <location>
        <begin position="252"/>
        <end position="526"/>
    </location>
</feature>
<evidence type="ECO:0000256" key="1">
    <source>
        <dbReference type="ARBA" id="ARBA00004167"/>
    </source>
</evidence>
<evidence type="ECO:0008006" key="13">
    <source>
        <dbReference type="Google" id="ProtNLM"/>
    </source>
</evidence>
<dbReference type="InterPro" id="IPR026057">
    <property type="entry name" value="TBL_C"/>
</dbReference>
<evidence type="ECO:0000256" key="3">
    <source>
        <dbReference type="ARBA" id="ARBA00022692"/>
    </source>
</evidence>
<dbReference type="Pfam" id="PF14416">
    <property type="entry name" value="PMR5N"/>
    <property type="match status" value="1"/>
</dbReference>
<evidence type="ECO:0000256" key="6">
    <source>
        <dbReference type="ARBA" id="ARBA00023136"/>
    </source>
</evidence>
<dbReference type="Pfam" id="PF13839">
    <property type="entry name" value="PC-Esterase"/>
    <property type="match status" value="1"/>
</dbReference>
<keyword evidence="5 8" id="KW-1133">Transmembrane helix</keyword>
<dbReference type="InterPro" id="IPR025846">
    <property type="entry name" value="TBL_N"/>
</dbReference>
<feature type="transmembrane region" description="Helical" evidence="8">
    <location>
        <begin position="20"/>
        <end position="41"/>
    </location>
</feature>
<dbReference type="PANTHER" id="PTHR32285">
    <property type="entry name" value="PROTEIN TRICHOME BIREFRINGENCE-LIKE 9-RELATED"/>
    <property type="match status" value="1"/>
</dbReference>
<feature type="domain" description="Trichome birefringence-like N-terminal" evidence="10">
    <location>
        <begin position="199"/>
        <end position="251"/>
    </location>
</feature>
<dbReference type="AlphaFoldDB" id="A0A9D4V3L7"/>
<evidence type="ECO:0000313" key="11">
    <source>
        <dbReference type="EMBL" id="KAI5078342.1"/>
    </source>
</evidence>
<evidence type="ECO:0000256" key="4">
    <source>
        <dbReference type="ARBA" id="ARBA00022968"/>
    </source>
</evidence>
<evidence type="ECO:0000256" key="2">
    <source>
        <dbReference type="ARBA" id="ARBA00007727"/>
    </source>
</evidence>
<reference evidence="11" key="1">
    <citation type="submission" date="2021-01" db="EMBL/GenBank/DDBJ databases">
        <title>Adiantum capillus-veneris genome.</title>
        <authorList>
            <person name="Fang Y."/>
            <person name="Liao Q."/>
        </authorList>
    </citation>
    <scope>NUCLEOTIDE SEQUENCE</scope>
    <source>
        <strain evidence="11">H3</strain>
        <tissue evidence="11">Leaf</tissue>
    </source>
</reference>
<sequence length="541" mass="61950">MELSKTPRSLFIIPSRWAPILLGLILGLFISVFFGTNLTIIRRAVPARSSSSSLTTTSSYHSITTTTTTASINRLFIQLLFKSFDPNAARLHEDRYMTRLNPGYKGSYKPDRNDVAQNDYRLHKYPSTSSTPKKQPSLNVETEEASPTDAFSNQRQTHQHVYRAIDGLTKSSSRGEDSPTTRRQAHHQASSLLGSITSTCDISIGKWIRDDTYPLYDHGSCPYADEAFNCHTNGRPDKEYARWRWAPRDCSVPRFNGTDMLERLRGKRIVFVGDSLNRNQWESLLCMLRESLPDKSRVVQVQGNQISKLPGGYGFKFLDYDLRVELYVSQYLVDKQEASNEIKYIIRLDKMDKLERRWRKANVLVFNTGHWWTSDKIGDGDNCFQEGNEVYAKLDVMVAYNKALTTWANWVDTYVNPENTTVFFRGYSPVHYMGGQWNSGGQCQNETEPIYKESYLTAYPDKMQALERVIQGMRVPVHVLNITRLSDFRKDGHPAVFGHPPHQAVAHQDCSHWCLPGLPDTWNELLSFALFDQARRSTPIN</sequence>
<evidence type="ECO:0000259" key="9">
    <source>
        <dbReference type="Pfam" id="PF13839"/>
    </source>
</evidence>
<evidence type="ECO:0000313" key="12">
    <source>
        <dbReference type="Proteomes" id="UP000886520"/>
    </source>
</evidence>
<evidence type="ECO:0000256" key="5">
    <source>
        <dbReference type="ARBA" id="ARBA00022989"/>
    </source>
</evidence>
<comment type="caution">
    <text evidence="11">The sequence shown here is derived from an EMBL/GenBank/DDBJ whole genome shotgun (WGS) entry which is preliminary data.</text>
</comment>
<proteinExistence type="inferred from homology"/>
<feature type="region of interest" description="Disordered" evidence="7">
    <location>
        <begin position="123"/>
        <end position="190"/>
    </location>
</feature>
<dbReference type="InterPro" id="IPR029962">
    <property type="entry name" value="TBL"/>
</dbReference>
<dbReference type="GO" id="GO:0016020">
    <property type="term" value="C:membrane"/>
    <property type="evidence" value="ECO:0007669"/>
    <property type="project" value="UniProtKB-SubCell"/>
</dbReference>
<dbReference type="OrthoDB" id="630188at2759"/>
<dbReference type="GO" id="GO:0005794">
    <property type="term" value="C:Golgi apparatus"/>
    <property type="evidence" value="ECO:0007669"/>
    <property type="project" value="TreeGrafter"/>
</dbReference>
<comment type="subcellular location">
    <subcellularLocation>
        <location evidence="1">Membrane</location>
        <topology evidence="1">Single-pass membrane protein</topology>
    </subcellularLocation>
</comment>
<evidence type="ECO:0000256" key="8">
    <source>
        <dbReference type="SAM" id="Phobius"/>
    </source>
</evidence>
<protein>
    <recommendedName>
        <fullName evidence="13">Trichome birefringence-like N-terminal domain-containing protein</fullName>
    </recommendedName>
</protein>
<accession>A0A9D4V3L7</accession>
<comment type="similarity">
    <text evidence="2">Belongs to the PC-esterase family. TBL subfamily.</text>
</comment>
<feature type="compositionally biased region" description="Low complexity" evidence="7">
    <location>
        <begin position="126"/>
        <end position="137"/>
    </location>
</feature>
<dbReference type="PANTHER" id="PTHR32285:SF213">
    <property type="entry name" value="PROTEIN TRICHOME BIREFRINGENCE-LIKE 11"/>
    <property type="match status" value="1"/>
</dbReference>
<evidence type="ECO:0000259" key="10">
    <source>
        <dbReference type="Pfam" id="PF14416"/>
    </source>
</evidence>